<comment type="caution">
    <text evidence="3">The sequence shown here is derived from an EMBL/GenBank/DDBJ whole genome shotgun (WGS) entry which is preliminary data.</text>
</comment>
<organism evidence="3 4">
    <name type="scientific">Mucilaginibacter ximonensis</name>
    <dbReference type="NCBI Taxonomy" id="538021"/>
    <lineage>
        <taxon>Bacteria</taxon>
        <taxon>Pseudomonadati</taxon>
        <taxon>Bacteroidota</taxon>
        <taxon>Sphingobacteriia</taxon>
        <taxon>Sphingobacteriales</taxon>
        <taxon>Sphingobacteriaceae</taxon>
        <taxon>Mucilaginibacter</taxon>
    </lineage>
</organism>
<name>A0ABW5YDD3_9SPHI</name>
<evidence type="ECO:0000313" key="4">
    <source>
        <dbReference type="Proteomes" id="UP001597557"/>
    </source>
</evidence>
<evidence type="ECO:0000256" key="1">
    <source>
        <dbReference type="SAM" id="SignalP"/>
    </source>
</evidence>
<evidence type="ECO:0000313" key="3">
    <source>
        <dbReference type="EMBL" id="MFD2873265.1"/>
    </source>
</evidence>
<proteinExistence type="predicted"/>
<dbReference type="Proteomes" id="UP001597557">
    <property type="component" value="Unassembled WGS sequence"/>
</dbReference>
<dbReference type="EMBL" id="JBHUPD010000002">
    <property type="protein sequence ID" value="MFD2873265.1"/>
    <property type="molecule type" value="Genomic_DNA"/>
</dbReference>
<protein>
    <submittedName>
        <fullName evidence="3">DUF4476 domain-containing protein</fullName>
    </submittedName>
</protein>
<dbReference type="InterPro" id="IPR028011">
    <property type="entry name" value="DUF4476"/>
</dbReference>
<evidence type="ECO:0000259" key="2">
    <source>
        <dbReference type="Pfam" id="PF14771"/>
    </source>
</evidence>
<feature type="signal peptide" evidence="1">
    <location>
        <begin position="1"/>
        <end position="23"/>
    </location>
</feature>
<feature type="domain" description="DUF4476" evidence="2">
    <location>
        <begin position="45"/>
        <end position="133"/>
    </location>
</feature>
<dbReference type="Pfam" id="PF14771">
    <property type="entry name" value="DUF4476"/>
    <property type="match status" value="1"/>
</dbReference>
<sequence length="140" mass="16084">MKKILCFSMLLAGIAGASFKSVAAIHNNVLVDTVKKKIVHPKTPMSDDDLNSILNKMRHGKNDQDKITTLKTEVTNKALTVDQLITLLNQFLTDDSKLECAEYAFPYTTNYKSFLKIMDLFSQESYKYRLEDYYDKARKM</sequence>
<feature type="chain" id="PRO_5047148701" evidence="1">
    <location>
        <begin position="24"/>
        <end position="140"/>
    </location>
</feature>
<accession>A0ABW5YDD3</accession>
<dbReference type="RefSeq" id="WP_377185821.1">
    <property type="nucleotide sequence ID" value="NZ_JBHUPD010000002.1"/>
</dbReference>
<reference evidence="4" key="1">
    <citation type="journal article" date="2019" name="Int. J. Syst. Evol. Microbiol.">
        <title>The Global Catalogue of Microorganisms (GCM) 10K type strain sequencing project: providing services to taxonomists for standard genome sequencing and annotation.</title>
        <authorList>
            <consortium name="The Broad Institute Genomics Platform"/>
            <consortium name="The Broad Institute Genome Sequencing Center for Infectious Disease"/>
            <person name="Wu L."/>
            <person name="Ma J."/>
        </authorList>
    </citation>
    <scope>NUCLEOTIDE SEQUENCE [LARGE SCALE GENOMIC DNA]</scope>
    <source>
        <strain evidence="4">KCTC 22437</strain>
    </source>
</reference>
<keyword evidence="4" id="KW-1185">Reference proteome</keyword>
<keyword evidence="1" id="KW-0732">Signal</keyword>
<gene>
    <name evidence="3" type="ORF">ACFS5N_12345</name>
</gene>